<reference evidence="12" key="2">
    <citation type="journal article" date="2019" name="Int. J. Syst. Evol. Microbiol.">
        <title>The Global Catalogue of Microorganisms (GCM) 10K type strain sequencing project: providing services to taxonomists for standard genome sequencing and annotation.</title>
        <authorList>
            <consortium name="The Broad Institute Genomics Platform"/>
            <consortium name="The Broad Institute Genome Sequencing Center for Infectious Disease"/>
            <person name="Wu L."/>
            <person name="Ma J."/>
        </authorList>
    </citation>
    <scope>NUCLEOTIDE SEQUENCE [LARGE SCALE GENOMIC DNA]</scope>
    <source>
        <strain evidence="12">CGMCC 1.15931</strain>
    </source>
</reference>
<feature type="transmembrane region" description="Helical" evidence="7">
    <location>
        <begin position="72"/>
        <end position="96"/>
    </location>
</feature>
<keyword evidence="6 7" id="KW-0472">Membrane</keyword>
<keyword evidence="12" id="KW-1185">Reference proteome</keyword>
<evidence type="ECO:0000313" key="9">
    <source>
        <dbReference type="EMBL" id="GGB91734.1"/>
    </source>
</evidence>
<keyword evidence="7" id="KW-1005">Bacterial flagellum biogenesis</keyword>
<evidence type="ECO:0000313" key="10">
    <source>
        <dbReference type="EMBL" id="MTV52133.1"/>
    </source>
</evidence>
<dbReference type="Gene3D" id="3.40.30.60">
    <property type="entry name" value="FHIPEP family, domain 1"/>
    <property type="match status" value="1"/>
</dbReference>
<comment type="subcellular location">
    <subcellularLocation>
        <location evidence="1 7">Cell membrane</location>
        <topology evidence="1 7">Multi-pass membrane protein</topology>
    </subcellularLocation>
</comment>
<dbReference type="EMBL" id="WNKZ01000008">
    <property type="protein sequence ID" value="MTV52133.1"/>
    <property type="molecule type" value="Genomic_DNA"/>
</dbReference>
<dbReference type="PANTHER" id="PTHR30161:SF1">
    <property type="entry name" value="FLAGELLAR BIOSYNTHESIS PROTEIN FLHA-RELATED"/>
    <property type="match status" value="1"/>
</dbReference>
<dbReference type="GO" id="GO:0009306">
    <property type="term" value="P:protein secretion"/>
    <property type="evidence" value="ECO:0007669"/>
    <property type="project" value="InterPro"/>
</dbReference>
<evidence type="ECO:0000256" key="3">
    <source>
        <dbReference type="ARBA" id="ARBA00022475"/>
    </source>
</evidence>
<dbReference type="InterPro" id="IPR042193">
    <property type="entry name" value="FHIPEP_3"/>
</dbReference>
<dbReference type="Proteomes" id="UP000430634">
    <property type="component" value="Unassembled WGS sequence"/>
</dbReference>
<reference evidence="10 11" key="3">
    <citation type="submission" date="2019-11" db="EMBL/GenBank/DDBJ databases">
        <title>Type strains purchased from KCTC, JCM and DSMZ.</title>
        <authorList>
            <person name="Lu H."/>
        </authorList>
    </citation>
    <scope>NUCLEOTIDE SEQUENCE [LARGE SCALE GENOMIC DNA]</scope>
    <source>
        <strain evidence="10 11">KCTC 52429</strain>
    </source>
</reference>
<sequence>MNSIRLPAWMSGIGGTNTKSLAAPILIIMLLAMMILPLPAIVLDLFFSFNIALSIIVLLTALYTVKPLDFMAFPAVLLVSTMLRLSLNVASTRIVLTEGHTGGAAAGKVIEAFGHFLIGGNYTIGIVVFIILTIINFVVVTKGAGRIAEVGARFALDALPGKQMAIDADLNAGLIGEADARKRRSEVSMEAEFYGAMDGASKYVRGDAVAGIMVTVINVVGGLLIGVLSHNMPVGEAAKVYTLLAIGDGLVAQIPSLVISVAAGIIVSRVASDTDVGTQMVGQLFAKPQVMYITGGIIGGMGLIPGMPNLMFLSLGAALGGTGYMLAKKRKEEEANGTAGGATGGGGGGGQAAGGNAGAGGQGAAPSENEEASWSDVQAVDTLGLEVGYRLIPLVDKAQSGELLKRIKGIRKKFAQEVGFLAPPVHIRDNLELKPSAYRITLKGVEVGAGEAFNGQFLAINPGMASGSLPGLATTDPAFGLPATWIDAGLRDQAQGMGYTVVDAGTVVATHLNHLITTHASELLGRTEVQALLDHLGKEAPKLIEDLVPKMLSLAALQKVLQNLLGEGVHIRDMRSIIEALAEHTAHTQDPNELTALVRIALGRAIVQQLFPGNGELSVMTLDNRLERLLMQALATGGADGAGIEPGLADTIAQQAAQASQQQEALGVTPVLLVPGPLRPLLSRFLRRALPQLKVLSHAEIPESKTIRVTALVGNT</sequence>
<dbReference type="InterPro" id="IPR001712">
    <property type="entry name" value="T3SS_FHIPEP"/>
</dbReference>
<dbReference type="GO" id="GO:0044780">
    <property type="term" value="P:bacterial-type flagellum assembly"/>
    <property type="evidence" value="ECO:0007669"/>
    <property type="project" value="InterPro"/>
</dbReference>
<feature type="region of interest" description="Disordered" evidence="8">
    <location>
        <begin position="335"/>
        <end position="375"/>
    </location>
</feature>
<keyword evidence="10" id="KW-0966">Cell projection</keyword>
<dbReference type="Pfam" id="PF00771">
    <property type="entry name" value="FHIPEP"/>
    <property type="match status" value="1"/>
</dbReference>
<accession>A0A6I3SSL9</accession>
<reference evidence="9" key="1">
    <citation type="journal article" date="2014" name="Int. J. Syst. Evol. Microbiol.">
        <title>Complete genome of a new Firmicutes species belonging to the dominant human colonic microbiota ('Ruminococcus bicirculans') reveals two chromosomes and a selective capacity to utilize plant glucans.</title>
        <authorList>
            <consortium name="NISC Comparative Sequencing Program"/>
            <person name="Wegmann U."/>
            <person name="Louis P."/>
            <person name="Goesmann A."/>
            <person name="Henrissat B."/>
            <person name="Duncan S.H."/>
            <person name="Flint H.J."/>
        </authorList>
    </citation>
    <scope>NUCLEOTIDE SEQUENCE</scope>
    <source>
        <strain evidence="9">CGMCC 1.15931</strain>
    </source>
</reference>
<evidence type="ECO:0000313" key="11">
    <source>
        <dbReference type="Proteomes" id="UP000430634"/>
    </source>
</evidence>
<feature type="compositionally biased region" description="Gly residues" evidence="8">
    <location>
        <begin position="338"/>
        <end position="363"/>
    </location>
</feature>
<name>A0A6I3SSL9_9BURK</name>
<keyword evidence="10" id="KW-0969">Cilium</keyword>
<dbReference type="GO" id="GO:0005886">
    <property type="term" value="C:plasma membrane"/>
    <property type="evidence" value="ECO:0007669"/>
    <property type="project" value="UniProtKB-SubCell"/>
</dbReference>
<dbReference type="AlphaFoldDB" id="A0A6I3SSL9"/>
<keyword evidence="4 7" id="KW-0812">Transmembrane</keyword>
<dbReference type="Proteomes" id="UP000622638">
    <property type="component" value="Unassembled WGS sequence"/>
</dbReference>
<evidence type="ECO:0000256" key="6">
    <source>
        <dbReference type="ARBA" id="ARBA00023136"/>
    </source>
</evidence>
<feature type="transmembrane region" description="Helical" evidence="7">
    <location>
        <begin position="21"/>
        <end position="40"/>
    </location>
</feature>
<evidence type="ECO:0000256" key="5">
    <source>
        <dbReference type="ARBA" id="ARBA00022989"/>
    </source>
</evidence>
<feature type="transmembrane region" description="Helical" evidence="7">
    <location>
        <begin position="208"/>
        <end position="230"/>
    </location>
</feature>
<evidence type="ECO:0000256" key="7">
    <source>
        <dbReference type="RuleBase" id="RU364093"/>
    </source>
</evidence>
<keyword evidence="10" id="KW-0282">Flagellum</keyword>
<dbReference type="EMBL" id="BMKG01000004">
    <property type="protein sequence ID" value="GGB91734.1"/>
    <property type="molecule type" value="Genomic_DNA"/>
</dbReference>
<proteinExistence type="inferred from homology"/>
<dbReference type="Gene3D" id="3.40.50.12790">
    <property type="entry name" value="FHIPEP family, domain 4"/>
    <property type="match status" value="1"/>
</dbReference>
<dbReference type="RefSeq" id="WP_155469460.1">
    <property type="nucleotide sequence ID" value="NZ_BMKG01000004.1"/>
</dbReference>
<organism evidence="10 11">
    <name type="scientific">Pseudoduganella buxea</name>
    <dbReference type="NCBI Taxonomy" id="1949069"/>
    <lineage>
        <taxon>Bacteria</taxon>
        <taxon>Pseudomonadati</taxon>
        <taxon>Pseudomonadota</taxon>
        <taxon>Betaproteobacteria</taxon>
        <taxon>Burkholderiales</taxon>
        <taxon>Oxalobacteraceae</taxon>
        <taxon>Telluria group</taxon>
        <taxon>Pseudoduganella</taxon>
    </lineage>
</organism>
<comment type="function">
    <text evidence="7">Required for formation of the rod structure of the flagellar apparatus. Together with FliI and FliH, may constitute the export apparatus of flagellin.</text>
</comment>
<feature type="transmembrane region" description="Helical" evidence="7">
    <location>
        <begin position="284"/>
        <end position="304"/>
    </location>
</feature>
<dbReference type="InterPro" id="IPR042194">
    <property type="entry name" value="FHIPEP_1"/>
</dbReference>
<evidence type="ECO:0000256" key="2">
    <source>
        <dbReference type="ARBA" id="ARBA00008835"/>
    </source>
</evidence>
<evidence type="ECO:0000256" key="4">
    <source>
        <dbReference type="ARBA" id="ARBA00022692"/>
    </source>
</evidence>
<feature type="transmembrane region" description="Helical" evidence="7">
    <location>
        <begin position="250"/>
        <end position="272"/>
    </location>
</feature>
<dbReference type="PROSITE" id="PS00994">
    <property type="entry name" value="FHIPEP"/>
    <property type="match status" value="1"/>
</dbReference>
<dbReference type="PANTHER" id="PTHR30161">
    <property type="entry name" value="FLAGELLAR EXPORT PROTEIN, MEMBRANE FLHA SUBUNIT-RELATED"/>
    <property type="match status" value="1"/>
</dbReference>
<keyword evidence="7" id="KW-1006">Bacterial flagellum protein export</keyword>
<dbReference type="Gene3D" id="1.10.8.540">
    <property type="entry name" value="FHIPEP family, domain 3"/>
    <property type="match status" value="1"/>
</dbReference>
<comment type="similarity">
    <text evidence="2 7">Belongs to the FHIPEP (flagella/HR/invasion proteins export pore) family.</text>
</comment>
<gene>
    <name evidence="7 10" type="primary">flhA</name>
    <name evidence="9" type="ORF">GCM10011572_12210</name>
    <name evidence="10" type="ORF">GM672_05220</name>
</gene>
<comment type="caution">
    <text evidence="10">The sequence shown here is derived from an EMBL/GenBank/DDBJ whole genome shotgun (WGS) entry which is preliminary data.</text>
</comment>
<dbReference type="InterPro" id="IPR042196">
    <property type="entry name" value="FHIPEP_4"/>
</dbReference>
<feature type="transmembrane region" description="Helical" evidence="7">
    <location>
        <begin position="116"/>
        <end position="139"/>
    </location>
</feature>
<keyword evidence="7" id="KW-0813">Transport</keyword>
<dbReference type="PIRSF" id="PIRSF005419">
    <property type="entry name" value="FlhA"/>
    <property type="match status" value="1"/>
</dbReference>
<protein>
    <recommendedName>
        <fullName evidence="7">Flagellar biosynthesis protein FlhA</fullName>
    </recommendedName>
</protein>
<dbReference type="InterPro" id="IPR006301">
    <property type="entry name" value="FlhA"/>
</dbReference>
<evidence type="ECO:0000256" key="8">
    <source>
        <dbReference type="SAM" id="MobiDB-lite"/>
    </source>
</evidence>
<evidence type="ECO:0000313" key="12">
    <source>
        <dbReference type="Proteomes" id="UP000622638"/>
    </source>
</evidence>
<evidence type="ECO:0000256" key="1">
    <source>
        <dbReference type="ARBA" id="ARBA00004651"/>
    </source>
</evidence>
<dbReference type="OrthoDB" id="9759185at2"/>
<dbReference type="NCBIfam" id="TIGR01398">
    <property type="entry name" value="FlhA"/>
    <property type="match status" value="1"/>
</dbReference>
<reference evidence="9" key="4">
    <citation type="submission" date="2024-05" db="EMBL/GenBank/DDBJ databases">
        <authorList>
            <person name="Sun Q."/>
            <person name="Zhou Y."/>
        </authorList>
    </citation>
    <scope>NUCLEOTIDE SEQUENCE</scope>
    <source>
        <strain evidence="9">CGMCC 1.15931</strain>
    </source>
</reference>
<keyword evidence="5 7" id="KW-1133">Transmembrane helix</keyword>
<keyword evidence="3 7" id="KW-1003">Cell membrane</keyword>
<dbReference type="PRINTS" id="PR00949">
    <property type="entry name" value="TYPE3IMAPROT"/>
</dbReference>
<dbReference type="InterPro" id="IPR025505">
    <property type="entry name" value="FHIPEP_CS"/>
</dbReference>
<feature type="transmembrane region" description="Helical" evidence="7">
    <location>
        <begin position="46"/>
        <end position="65"/>
    </location>
</feature>
<keyword evidence="7" id="KW-0653">Protein transport</keyword>